<evidence type="ECO:0000256" key="4">
    <source>
        <dbReference type="ARBA" id="ARBA00023110"/>
    </source>
</evidence>
<dbReference type="InterPro" id="IPR050245">
    <property type="entry name" value="PrsA_foldase"/>
</dbReference>
<dbReference type="RefSeq" id="WP_142787951.1">
    <property type="nucleotide sequence ID" value="NZ_VHJK01000001.1"/>
</dbReference>
<comment type="caution">
    <text evidence="7">The sequence shown here is derived from an EMBL/GenBank/DDBJ whole genome shotgun (WGS) entry which is preliminary data.</text>
</comment>
<gene>
    <name evidence="7" type="ORF">FGU71_07225</name>
</gene>
<dbReference type="Pfam" id="PF13145">
    <property type="entry name" value="Rotamase_2"/>
    <property type="match status" value="1"/>
</dbReference>
<feature type="domain" description="PpiC" evidence="6">
    <location>
        <begin position="117"/>
        <end position="228"/>
    </location>
</feature>
<dbReference type="EMBL" id="VHJK01000001">
    <property type="protein sequence ID" value="TRD11678.1"/>
    <property type="molecule type" value="Genomic_DNA"/>
</dbReference>
<comment type="similarity">
    <text evidence="2">Belongs to the PpiC/parvulin rotamase family.</text>
</comment>
<feature type="transmembrane region" description="Helical" evidence="5">
    <location>
        <begin position="12"/>
        <end position="30"/>
    </location>
</feature>
<evidence type="ECO:0000313" key="7">
    <source>
        <dbReference type="EMBL" id="TRD11678.1"/>
    </source>
</evidence>
<dbReference type="AlphaFoldDB" id="A0A547PC14"/>
<dbReference type="GO" id="GO:0003755">
    <property type="term" value="F:peptidyl-prolyl cis-trans isomerase activity"/>
    <property type="evidence" value="ECO:0007669"/>
    <property type="project" value="UniProtKB-KW"/>
</dbReference>
<dbReference type="PANTHER" id="PTHR47245">
    <property type="entry name" value="PEPTIDYLPROLYL ISOMERASE"/>
    <property type="match status" value="1"/>
</dbReference>
<evidence type="ECO:0000256" key="5">
    <source>
        <dbReference type="SAM" id="Phobius"/>
    </source>
</evidence>
<accession>A0A547PC14</accession>
<keyword evidence="5" id="KW-1133">Transmembrane helix</keyword>
<dbReference type="EC" id="5.2.1.8" evidence="3"/>
<dbReference type="OrthoDB" id="196786at2"/>
<dbReference type="PANTHER" id="PTHR47245:SF2">
    <property type="entry name" value="PEPTIDYL-PROLYL CIS-TRANS ISOMERASE HP_0175-RELATED"/>
    <property type="match status" value="1"/>
</dbReference>
<evidence type="ECO:0000313" key="8">
    <source>
        <dbReference type="Proteomes" id="UP000316343"/>
    </source>
</evidence>
<dbReference type="Proteomes" id="UP000316343">
    <property type="component" value="Unassembled WGS sequence"/>
</dbReference>
<protein>
    <recommendedName>
        <fullName evidence="3">peptidylprolyl isomerase</fullName>
        <ecNumber evidence="3">5.2.1.8</ecNumber>
    </recommendedName>
</protein>
<evidence type="ECO:0000256" key="1">
    <source>
        <dbReference type="ARBA" id="ARBA00000971"/>
    </source>
</evidence>
<keyword evidence="5" id="KW-0812">Transmembrane</keyword>
<keyword evidence="7" id="KW-0413">Isomerase</keyword>
<evidence type="ECO:0000256" key="2">
    <source>
        <dbReference type="ARBA" id="ARBA00007656"/>
    </source>
</evidence>
<keyword evidence="8" id="KW-1185">Reference proteome</keyword>
<reference evidence="7 8" key="1">
    <citation type="submission" date="2019-06" db="EMBL/GenBank/DDBJ databases">
        <title>Erythrobacter insulae sp. nov., isolated from a tidal flat.</title>
        <authorList>
            <person name="Yoon J.-H."/>
        </authorList>
    </citation>
    <scope>NUCLEOTIDE SEQUENCE [LARGE SCALE GENOMIC DNA]</scope>
    <source>
        <strain evidence="7 8">JBTF-M21</strain>
    </source>
</reference>
<keyword evidence="5" id="KW-0472">Membrane</keyword>
<sequence length="269" mass="30096">MTLPRWTREPLVHFMIAGALVYAFFAWTGGTAVDPSSRVIQVDREAQAQLSLQFERTMGRAPTDAELDAQIDQFIRDEVLYREALRLGLDQGDTIVRQRLVSKMDMAAAAAAENAEPDDAALRAFLKDNSERYQTALDTDFDQVYFRSSAAARAALNRINDTQDWQGIGQPISLPASMEAASQRVIRDRFGEEFGTGIAALDTGARWQGPLRSGFGWHLVRIRARVSGGAGFDALRQQLANDWRSAEIAERKQRAFGVLREAYRVEIDR</sequence>
<keyword evidence="4" id="KW-0697">Rotamase</keyword>
<proteinExistence type="inferred from homology"/>
<evidence type="ECO:0000259" key="6">
    <source>
        <dbReference type="Pfam" id="PF13145"/>
    </source>
</evidence>
<comment type="catalytic activity">
    <reaction evidence="1">
        <text>[protein]-peptidylproline (omega=180) = [protein]-peptidylproline (omega=0)</text>
        <dbReference type="Rhea" id="RHEA:16237"/>
        <dbReference type="Rhea" id="RHEA-COMP:10747"/>
        <dbReference type="Rhea" id="RHEA-COMP:10748"/>
        <dbReference type="ChEBI" id="CHEBI:83833"/>
        <dbReference type="ChEBI" id="CHEBI:83834"/>
        <dbReference type="EC" id="5.2.1.8"/>
    </reaction>
</comment>
<evidence type="ECO:0000256" key="3">
    <source>
        <dbReference type="ARBA" id="ARBA00013194"/>
    </source>
</evidence>
<organism evidence="7 8">
    <name type="scientific">Erythrobacter insulae</name>
    <dbReference type="NCBI Taxonomy" id="2584124"/>
    <lineage>
        <taxon>Bacteria</taxon>
        <taxon>Pseudomonadati</taxon>
        <taxon>Pseudomonadota</taxon>
        <taxon>Alphaproteobacteria</taxon>
        <taxon>Sphingomonadales</taxon>
        <taxon>Erythrobacteraceae</taxon>
        <taxon>Erythrobacter/Porphyrobacter group</taxon>
        <taxon>Erythrobacter</taxon>
    </lineage>
</organism>
<name>A0A547PC14_9SPHN</name>
<dbReference type="InterPro" id="IPR000297">
    <property type="entry name" value="PPIase_PpiC"/>
</dbReference>